<protein>
    <recommendedName>
        <fullName evidence="4 12">Trigger factor</fullName>
        <shortName evidence="12">TF</shortName>
        <ecNumber evidence="3 12">5.2.1.8</ecNumber>
    </recommendedName>
    <alternativeName>
        <fullName evidence="11 12">PPIase</fullName>
    </alternativeName>
</protein>
<proteinExistence type="inferred from homology"/>
<evidence type="ECO:0000256" key="12">
    <source>
        <dbReference type="HAMAP-Rule" id="MF_00303"/>
    </source>
</evidence>
<evidence type="ECO:0000259" key="15">
    <source>
        <dbReference type="PROSITE" id="PS50059"/>
    </source>
</evidence>
<dbReference type="PANTHER" id="PTHR30560">
    <property type="entry name" value="TRIGGER FACTOR CHAPERONE AND PEPTIDYL-PROLYL CIS/TRANS ISOMERASE"/>
    <property type="match status" value="1"/>
</dbReference>
<dbReference type="InterPro" id="IPR036611">
    <property type="entry name" value="Trigger_fac_ribosome-bd_sf"/>
</dbReference>
<comment type="domain">
    <text evidence="12">Consists of 3 domains; the N-terminus binds the ribosome, the middle domain has PPIase activity, while the C-terminus has intrinsic chaperone activity on its own.</text>
</comment>
<dbReference type="GO" id="GO:0043022">
    <property type="term" value="F:ribosome binding"/>
    <property type="evidence" value="ECO:0007669"/>
    <property type="project" value="TreeGrafter"/>
</dbReference>
<dbReference type="InterPro" id="IPR008880">
    <property type="entry name" value="Trigger_fac_C"/>
</dbReference>
<dbReference type="SUPFAM" id="SSF102735">
    <property type="entry name" value="Trigger factor ribosome-binding domain"/>
    <property type="match status" value="1"/>
</dbReference>
<dbReference type="GO" id="GO:0051301">
    <property type="term" value="P:cell division"/>
    <property type="evidence" value="ECO:0007669"/>
    <property type="project" value="UniProtKB-KW"/>
</dbReference>
<dbReference type="PROSITE" id="PS50059">
    <property type="entry name" value="FKBP_PPIASE"/>
    <property type="match status" value="1"/>
</dbReference>
<evidence type="ECO:0000256" key="4">
    <source>
        <dbReference type="ARBA" id="ARBA00016902"/>
    </source>
</evidence>
<dbReference type="InterPro" id="IPR005215">
    <property type="entry name" value="Trig_fac"/>
</dbReference>
<accession>A0A1M5WB89</accession>
<feature type="domain" description="PPIase FKBP-type" evidence="15">
    <location>
        <begin position="163"/>
        <end position="251"/>
    </location>
</feature>
<comment type="function">
    <text evidence="10 12">Involved in protein export. Acts as a chaperone by maintaining the newly synthesized protein in an open conformation. Functions as a peptidyl-prolyl cis-trans isomerase.</text>
</comment>
<evidence type="ECO:0000256" key="3">
    <source>
        <dbReference type="ARBA" id="ARBA00013194"/>
    </source>
</evidence>
<dbReference type="GO" id="GO:0005737">
    <property type="term" value="C:cytoplasm"/>
    <property type="evidence" value="ECO:0007669"/>
    <property type="project" value="UniProtKB-SubCell"/>
</dbReference>
<dbReference type="GO" id="GO:0015031">
    <property type="term" value="P:protein transport"/>
    <property type="evidence" value="ECO:0007669"/>
    <property type="project" value="UniProtKB-UniRule"/>
</dbReference>
<sequence length="430" mass="48387">MNTKVEQLEGNIVKLEITVEKEAFNAAMQKAYKKNLKNFNIPGFRKGKVPMAMVKRYYGESFLYEDAINFCCDDTYPKAIEENSISPVDYPKIDIVQIGEGKDLIYTAEVVVKPEVKLGEYKGIEVKKVSYPVTDELIENEIKAIQNKNARVIDNNEKEVENGDTAVIDFKGFVDGEAFAGGEGNDFSLEIGSGSFIDNFEEQLIGAKVGEEKEVNVTFPENYGSEELNGKPALFKVSVKGIKTKELPSLDDEFAQDVSEFDTFEEFKSDLRTKKEKENSEKEKVEYEAAALDLVTDNSEVDIPEVMVKGEIDGMVKDFETRLSYQGLDLKTYLQYTNSSEEKLRELMKENAERKVKTELVLEAIIKAENIEATDEEIKAKAEEMAKRYTDGDSAALAEQLMGAQKHMMSMQVVNEKVIELIISNAKEIA</sequence>
<evidence type="ECO:0000256" key="1">
    <source>
        <dbReference type="ARBA" id="ARBA00000971"/>
    </source>
</evidence>
<evidence type="ECO:0000256" key="6">
    <source>
        <dbReference type="ARBA" id="ARBA00023110"/>
    </source>
</evidence>
<keyword evidence="17" id="KW-1185">Reference proteome</keyword>
<dbReference type="OrthoDB" id="9767721at2"/>
<comment type="similarity">
    <text evidence="2 12 14">Belongs to the FKBP-type PPIase family. Tig subfamily.</text>
</comment>
<dbReference type="GO" id="GO:0003755">
    <property type="term" value="F:peptidyl-prolyl cis-trans isomerase activity"/>
    <property type="evidence" value="ECO:0007669"/>
    <property type="project" value="UniProtKB-UniRule"/>
</dbReference>
<evidence type="ECO:0000256" key="2">
    <source>
        <dbReference type="ARBA" id="ARBA00005464"/>
    </source>
</evidence>
<dbReference type="GO" id="GO:0051083">
    <property type="term" value="P:'de novo' cotranslational protein folding"/>
    <property type="evidence" value="ECO:0007669"/>
    <property type="project" value="TreeGrafter"/>
</dbReference>
<dbReference type="NCBIfam" id="TIGR00115">
    <property type="entry name" value="tig"/>
    <property type="match status" value="1"/>
</dbReference>
<dbReference type="Gene3D" id="3.10.50.40">
    <property type="match status" value="1"/>
</dbReference>
<dbReference type="PANTHER" id="PTHR30560:SF3">
    <property type="entry name" value="TRIGGER FACTOR-LIKE PROTEIN TIG, CHLOROPLASTIC"/>
    <property type="match status" value="1"/>
</dbReference>
<dbReference type="STRING" id="1121316.SAMN02745207_02790"/>
<evidence type="ECO:0000313" key="17">
    <source>
        <dbReference type="Proteomes" id="UP000184447"/>
    </source>
</evidence>
<evidence type="ECO:0000256" key="5">
    <source>
        <dbReference type="ARBA" id="ARBA00022618"/>
    </source>
</evidence>
<dbReference type="RefSeq" id="WP_073339031.1">
    <property type="nucleotide sequence ID" value="NZ_FQXM01000016.1"/>
</dbReference>
<gene>
    <name evidence="12" type="primary">tig</name>
    <name evidence="16" type="ORF">SAMN02745207_02790</name>
</gene>
<dbReference type="InterPro" id="IPR037041">
    <property type="entry name" value="Trigger_fac_C_sf"/>
</dbReference>
<dbReference type="EMBL" id="FQXM01000016">
    <property type="protein sequence ID" value="SHH84756.1"/>
    <property type="molecule type" value="Genomic_DNA"/>
</dbReference>
<comment type="catalytic activity">
    <reaction evidence="1 12 13">
        <text>[protein]-peptidylproline (omega=180) = [protein]-peptidylproline (omega=0)</text>
        <dbReference type="Rhea" id="RHEA:16237"/>
        <dbReference type="Rhea" id="RHEA-COMP:10747"/>
        <dbReference type="Rhea" id="RHEA-COMP:10748"/>
        <dbReference type="ChEBI" id="CHEBI:83833"/>
        <dbReference type="ChEBI" id="CHEBI:83834"/>
        <dbReference type="EC" id="5.2.1.8"/>
    </reaction>
</comment>
<evidence type="ECO:0000256" key="9">
    <source>
        <dbReference type="ARBA" id="ARBA00023306"/>
    </source>
</evidence>
<keyword evidence="12" id="KW-0963">Cytoplasm</keyword>
<dbReference type="EC" id="5.2.1.8" evidence="3 12"/>
<keyword evidence="8 12" id="KW-0413">Isomerase</keyword>
<dbReference type="HAMAP" id="MF_00303">
    <property type="entry name" value="Trigger_factor_Tig"/>
    <property type="match status" value="1"/>
</dbReference>
<dbReference type="GO" id="GO:0043335">
    <property type="term" value="P:protein unfolding"/>
    <property type="evidence" value="ECO:0007669"/>
    <property type="project" value="TreeGrafter"/>
</dbReference>
<dbReference type="InterPro" id="IPR001179">
    <property type="entry name" value="PPIase_FKBP_dom"/>
</dbReference>
<dbReference type="SUPFAM" id="SSF54534">
    <property type="entry name" value="FKBP-like"/>
    <property type="match status" value="1"/>
</dbReference>
<dbReference type="PIRSF" id="PIRSF003095">
    <property type="entry name" value="Trigger_factor"/>
    <property type="match status" value="1"/>
</dbReference>
<dbReference type="SUPFAM" id="SSF109998">
    <property type="entry name" value="Triger factor/SurA peptide-binding domain-like"/>
    <property type="match status" value="1"/>
</dbReference>
<keyword evidence="7 12" id="KW-0143">Chaperone</keyword>
<keyword evidence="6 12" id="KW-0697">Rotamase</keyword>
<evidence type="ECO:0000256" key="11">
    <source>
        <dbReference type="ARBA" id="ARBA00029986"/>
    </source>
</evidence>
<dbReference type="GO" id="GO:0044183">
    <property type="term" value="F:protein folding chaperone"/>
    <property type="evidence" value="ECO:0007669"/>
    <property type="project" value="TreeGrafter"/>
</dbReference>
<evidence type="ECO:0000256" key="14">
    <source>
        <dbReference type="RuleBase" id="RU003914"/>
    </source>
</evidence>
<dbReference type="Pfam" id="PF00254">
    <property type="entry name" value="FKBP_C"/>
    <property type="match status" value="1"/>
</dbReference>
<dbReference type="Pfam" id="PF05698">
    <property type="entry name" value="Trigger_C"/>
    <property type="match status" value="1"/>
</dbReference>
<keyword evidence="5 12" id="KW-0132">Cell division</keyword>
<dbReference type="AlphaFoldDB" id="A0A1M5WB89"/>
<evidence type="ECO:0000256" key="7">
    <source>
        <dbReference type="ARBA" id="ARBA00023186"/>
    </source>
</evidence>
<dbReference type="Pfam" id="PF05697">
    <property type="entry name" value="Trigger_N"/>
    <property type="match status" value="1"/>
</dbReference>
<evidence type="ECO:0000256" key="13">
    <source>
        <dbReference type="PROSITE-ProRule" id="PRU00277"/>
    </source>
</evidence>
<evidence type="ECO:0000256" key="10">
    <source>
        <dbReference type="ARBA" id="ARBA00024849"/>
    </source>
</evidence>
<evidence type="ECO:0000313" key="16">
    <source>
        <dbReference type="EMBL" id="SHH84756.1"/>
    </source>
</evidence>
<dbReference type="InterPro" id="IPR027304">
    <property type="entry name" value="Trigger_fact/SurA_dom_sf"/>
</dbReference>
<organism evidence="16 17">
    <name type="scientific">Clostridium grantii DSM 8605</name>
    <dbReference type="NCBI Taxonomy" id="1121316"/>
    <lineage>
        <taxon>Bacteria</taxon>
        <taxon>Bacillati</taxon>
        <taxon>Bacillota</taxon>
        <taxon>Clostridia</taxon>
        <taxon>Eubacteriales</taxon>
        <taxon>Clostridiaceae</taxon>
        <taxon>Clostridium</taxon>
    </lineage>
</organism>
<dbReference type="InterPro" id="IPR046357">
    <property type="entry name" value="PPIase_dom_sf"/>
</dbReference>
<evidence type="ECO:0000256" key="8">
    <source>
        <dbReference type="ARBA" id="ARBA00023235"/>
    </source>
</evidence>
<name>A0A1M5WB89_9CLOT</name>
<comment type="subcellular location">
    <subcellularLocation>
        <location evidence="12">Cytoplasm</location>
    </subcellularLocation>
    <text evidence="12">About half TF is bound to the ribosome near the polypeptide exit tunnel while the other half is free in the cytoplasm.</text>
</comment>
<dbReference type="Gene3D" id="1.10.3120.10">
    <property type="entry name" value="Trigger factor, C-terminal domain"/>
    <property type="match status" value="1"/>
</dbReference>
<dbReference type="InterPro" id="IPR008881">
    <property type="entry name" value="Trigger_fac_ribosome-bd_bac"/>
</dbReference>
<dbReference type="Gene3D" id="3.30.70.1050">
    <property type="entry name" value="Trigger factor ribosome-binding domain"/>
    <property type="match status" value="1"/>
</dbReference>
<keyword evidence="9 12" id="KW-0131">Cell cycle</keyword>
<dbReference type="Proteomes" id="UP000184447">
    <property type="component" value="Unassembled WGS sequence"/>
</dbReference>
<dbReference type="FunFam" id="3.10.50.40:FF:000001">
    <property type="entry name" value="Trigger factor"/>
    <property type="match status" value="1"/>
</dbReference>
<reference evidence="16 17" key="1">
    <citation type="submission" date="2016-11" db="EMBL/GenBank/DDBJ databases">
        <authorList>
            <person name="Jaros S."/>
            <person name="Januszkiewicz K."/>
            <person name="Wedrychowicz H."/>
        </authorList>
    </citation>
    <scope>NUCLEOTIDE SEQUENCE [LARGE SCALE GENOMIC DNA]</scope>
    <source>
        <strain evidence="16 17">DSM 8605</strain>
    </source>
</reference>